<comment type="caution">
    <text evidence="1">The sequence shown here is derived from an EMBL/GenBank/DDBJ whole genome shotgun (WGS) entry which is preliminary data.</text>
</comment>
<accession>J9GZ40</accession>
<proteinExistence type="predicted"/>
<dbReference type="AlphaFoldDB" id="J9GZ40"/>
<gene>
    <name evidence="1" type="ORF">EVA_05738</name>
</gene>
<name>J9GZ40_9ZZZZ</name>
<organism evidence="1">
    <name type="scientific">gut metagenome</name>
    <dbReference type="NCBI Taxonomy" id="749906"/>
    <lineage>
        <taxon>unclassified sequences</taxon>
        <taxon>metagenomes</taxon>
        <taxon>organismal metagenomes</taxon>
    </lineage>
</organism>
<dbReference type="EMBL" id="AMCI01001242">
    <property type="protein sequence ID" value="EJX06155.1"/>
    <property type="molecule type" value="Genomic_DNA"/>
</dbReference>
<protein>
    <submittedName>
        <fullName evidence="1">Uncharacterized protein</fullName>
    </submittedName>
</protein>
<evidence type="ECO:0000313" key="1">
    <source>
        <dbReference type="EMBL" id="EJX06155.1"/>
    </source>
</evidence>
<sequence>MNVCWLHFWSDVLYRSKSAASIVIPIAIPCFGNRIWTDVTAGFEIAVCAAYRGDFCYFPYKKLYITFIRKYITFFKTIYYFFRKSNSYELET</sequence>
<reference evidence="1" key="1">
    <citation type="journal article" date="2012" name="PLoS ONE">
        <title>Gene sets for utilization of primary and secondary nutrition supplies in the distal gut of endangered iberian lynx.</title>
        <authorList>
            <person name="Alcaide M."/>
            <person name="Messina E."/>
            <person name="Richter M."/>
            <person name="Bargiela R."/>
            <person name="Peplies J."/>
            <person name="Huws S.A."/>
            <person name="Newbold C.J."/>
            <person name="Golyshin P.N."/>
            <person name="Simon M.A."/>
            <person name="Lopez G."/>
            <person name="Yakimov M.M."/>
            <person name="Ferrer M."/>
        </authorList>
    </citation>
    <scope>NUCLEOTIDE SEQUENCE</scope>
</reference>